<proteinExistence type="evidence at transcript level"/>
<dbReference type="AlphaFoldDB" id="A9NX28"/>
<protein>
    <recommendedName>
        <fullName evidence="2">Peptide N-acetyl-beta-D-glucosaminyl asparaginase amidase A N-terminal domain-containing protein</fullName>
    </recommendedName>
</protein>
<reference evidence="3" key="1">
    <citation type="journal article" date="2008" name="BMC Genomics">
        <title>A conifer genomics resource of 200,000 spruce (Picea spp.) ESTs and 6,464 high-quality, sequence-finished full-length cDNAs for Sitka spruce (Picea sitchensis).</title>
        <authorList>
            <person name="Ralph S.G."/>
            <person name="Chun H.J."/>
            <person name="Kolosova N."/>
            <person name="Cooper D."/>
            <person name="Oddy C."/>
            <person name="Ritland C.E."/>
            <person name="Kirkpatrick R."/>
            <person name="Moore R."/>
            <person name="Barber S."/>
            <person name="Holt R.A."/>
            <person name="Jones S.J."/>
            <person name="Marra M.A."/>
            <person name="Douglas C.J."/>
            <person name="Ritland K."/>
            <person name="Bohlmann J."/>
        </authorList>
    </citation>
    <scope>NUCLEOTIDE SEQUENCE</scope>
    <source>
        <tissue evidence="3">Bark</tissue>
    </source>
</reference>
<evidence type="ECO:0000259" key="2">
    <source>
        <dbReference type="Pfam" id="PF12222"/>
    </source>
</evidence>
<evidence type="ECO:0000313" key="3">
    <source>
        <dbReference type="EMBL" id="ABK25189.1"/>
    </source>
</evidence>
<keyword evidence="1" id="KW-0732">Signal</keyword>
<sequence>MKIHWQMLVIILVATRTLAIVDLRRQKEVSTSSGRVPTDEVNLSRSQDNPMLFFEVTKPIKLPKEKPCSVQLLHHDFGYTYHKAPVLVEYRPPPNCQKNWTKVVMEWKATCKGRQYDRIAGVWLSGVEILRTCTAEPTAKGIEWIILKDITKYSSLLDKPQILEVKLNNVVDQTYTGVFHVNITFHFYGDNGKEGLDNPAHAHLILPISLPSSEIGGSWFQIENSSDVQSKSLQLPPNAYRAVLEIFVSFHSDDEFWYSNPPNVYIEENNLTGTAGNGPFREVVAFIDGVLVGAVWPFPVVYTGGINPLFWRPVTGIGSFDLPSYEIEVTPFLGKLLDGKEHTFGLGVTNALYVWFVDANLHLWLDDKSSSAIRGQLIGHEEPSLESSVVSNFKGLDGSFRTSANRRISSSGWVESSHGKLITHTSQEFKYDNLITFKSNADVQIVQQEIATNRKVIVESAKGIVLSSKVDTFFPLYMDAADVDGGNGTDMEIANVSNAFNKDVSIVAPTGSFFSSLNNTQNAGGYMITKNNLVQSGLGSTQEMYNYQSTEGCYSRAVSVSNYTFLSDSTDSFCGYTS</sequence>
<evidence type="ECO:0000256" key="1">
    <source>
        <dbReference type="SAM" id="SignalP"/>
    </source>
</evidence>
<organism evidence="3">
    <name type="scientific">Picea sitchensis</name>
    <name type="common">Sitka spruce</name>
    <name type="synonym">Pinus sitchensis</name>
    <dbReference type="NCBI Taxonomy" id="3332"/>
    <lineage>
        <taxon>Eukaryota</taxon>
        <taxon>Viridiplantae</taxon>
        <taxon>Streptophyta</taxon>
        <taxon>Embryophyta</taxon>
        <taxon>Tracheophyta</taxon>
        <taxon>Spermatophyta</taxon>
        <taxon>Pinopsida</taxon>
        <taxon>Pinidae</taxon>
        <taxon>Conifers I</taxon>
        <taxon>Pinales</taxon>
        <taxon>Pinaceae</taxon>
        <taxon>Picea</taxon>
    </lineage>
</organism>
<feature type="chain" id="PRO_5002741812" description="Peptide N-acetyl-beta-D-glucosaminyl asparaginase amidase A N-terminal domain-containing protein" evidence="1">
    <location>
        <begin position="20"/>
        <end position="578"/>
    </location>
</feature>
<dbReference type="Pfam" id="PF25156">
    <property type="entry name" value="PNGase_A_C"/>
    <property type="match status" value="1"/>
</dbReference>
<name>A9NX28_PICSI</name>
<accession>A9NX28</accession>
<dbReference type="PANTHER" id="PTHR31104">
    <property type="entry name" value="PEPTIDE-N4-(N-ACETYL-BETA-GLUCOSAMINYL)ASPARAGINE AMIDASE A PROTEIN"/>
    <property type="match status" value="1"/>
</dbReference>
<feature type="signal peptide" evidence="1">
    <location>
        <begin position="1"/>
        <end position="19"/>
    </location>
</feature>
<dbReference type="Pfam" id="PF12222">
    <property type="entry name" value="PNGaseA"/>
    <property type="match status" value="1"/>
</dbReference>
<dbReference type="InterPro" id="IPR056948">
    <property type="entry name" value="PNGaseA_N"/>
</dbReference>
<feature type="domain" description="Peptide N-acetyl-beta-D-glucosaminyl asparaginase amidase A N-terminal" evidence="2">
    <location>
        <begin position="65"/>
        <end position="371"/>
    </location>
</feature>
<dbReference type="EMBL" id="EF085893">
    <property type="protein sequence ID" value="ABK25189.1"/>
    <property type="molecule type" value="mRNA"/>
</dbReference>
<dbReference type="InterPro" id="IPR021102">
    <property type="entry name" value="PNGase_A"/>
</dbReference>